<proteinExistence type="predicted"/>
<evidence type="ECO:0000313" key="6">
    <source>
        <dbReference type="EMBL" id="ERN02295.1"/>
    </source>
</evidence>
<dbReference type="SMART" id="SM00575">
    <property type="entry name" value="ZnF_PMZ"/>
    <property type="match status" value="1"/>
</dbReference>
<reference evidence="7" key="1">
    <citation type="journal article" date="2013" name="Science">
        <title>The Amborella genome and the evolution of flowering plants.</title>
        <authorList>
            <consortium name="Amborella Genome Project"/>
        </authorList>
    </citation>
    <scope>NUCLEOTIDE SEQUENCE [LARGE SCALE GENOMIC DNA]</scope>
</reference>
<gene>
    <name evidence="6" type="ORF">AMTR_s00084p00086880</name>
</gene>
<dbReference type="OMA" id="ATHACNC"/>
<evidence type="ECO:0000256" key="1">
    <source>
        <dbReference type="ARBA" id="ARBA00022723"/>
    </source>
</evidence>
<dbReference type="PANTHER" id="PTHR31973">
    <property type="entry name" value="POLYPROTEIN, PUTATIVE-RELATED"/>
    <property type="match status" value="1"/>
</dbReference>
<dbReference type="InterPro" id="IPR006564">
    <property type="entry name" value="Znf_PMZ"/>
</dbReference>
<sequence length="192" mass="22192">MNHLADNFKKAYRNSTLTKLYWKATRALSISNFDECMAKIKSANAEAYDWIMLQHLIIWAYDGMYEINADKKYAVNLATHACNCRVWQFSGLSCSHAIAVIDHRNEDVIEFCGVYFTVQMCGRSYSLPFNPMSDALELPDIVYTTVMPPTVRRTVGRPKKRHRQTEYKVIRPLKCNRCRVVGHNRKTSKSSI</sequence>
<dbReference type="GO" id="GO:0008270">
    <property type="term" value="F:zinc ion binding"/>
    <property type="evidence" value="ECO:0007669"/>
    <property type="project" value="UniProtKB-KW"/>
</dbReference>
<protein>
    <recommendedName>
        <fullName evidence="5">SWIM-type domain-containing protein</fullName>
    </recommendedName>
</protein>
<dbReference type="EMBL" id="KI394648">
    <property type="protein sequence ID" value="ERN02295.1"/>
    <property type="molecule type" value="Genomic_DNA"/>
</dbReference>
<organism evidence="6 7">
    <name type="scientific">Amborella trichopoda</name>
    <dbReference type="NCBI Taxonomy" id="13333"/>
    <lineage>
        <taxon>Eukaryota</taxon>
        <taxon>Viridiplantae</taxon>
        <taxon>Streptophyta</taxon>
        <taxon>Embryophyta</taxon>
        <taxon>Tracheophyta</taxon>
        <taxon>Spermatophyta</taxon>
        <taxon>Magnoliopsida</taxon>
        <taxon>Amborellales</taxon>
        <taxon>Amborellaceae</taxon>
        <taxon>Amborella</taxon>
    </lineage>
</organism>
<evidence type="ECO:0000259" key="5">
    <source>
        <dbReference type="PROSITE" id="PS50966"/>
    </source>
</evidence>
<dbReference type="PANTHER" id="PTHR31973:SF188">
    <property type="entry name" value="POLYPROTEIN, PUTATIVE-RELATED"/>
    <property type="match status" value="1"/>
</dbReference>
<evidence type="ECO:0000256" key="3">
    <source>
        <dbReference type="ARBA" id="ARBA00022833"/>
    </source>
</evidence>
<dbReference type="Gramene" id="ERN02295">
    <property type="protein sequence ID" value="ERN02295"/>
    <property type="gene ID" value="AMTR_s00084p00086880"/>
</dbReference>
<keyword evidence="7" id="KW-1185">Reference proteome</keyword>
<dbReference type="PROSITE" id="PS50966">
    <property type="entry name" value="ZF_SWIM"/>
    <property type="match status" value="1"/>
</dbReference>
<dbReference type="AlphaFoldDB" id="W1P5R0"/>
<evidence type="ECO:0000313" key="7">
    <source>
        <dbReference type="Proteomes" id="UP000017836"/>
    </source>
</evidence>
<evidence type="ECO:0000256" key="2">
    <source>
        <dbReference type="ARBA" id="ARBA00022771"/>
    </source>
</evidence>
<evidence type="ECO:0000256" key="4">
    <source>
        <dbReference type="PROSITE-ProRule" id="PRU00325"/>
    </source>
</evidence>
<keyword evidence="3" id="KW-0862">Zinc</keyword>
<dbReference type="Proteomes" id="UP000017836">
    <property type="component" value="Unassembled WGS sequence"/>
</dbReference>
<dbReference type="HOGENOM" id="CLU_055196_3_1_1"/>
<keyword evidence="2 4" id="KW-0863">Zinc-finger</keyword>
<accession>W1P5R0</accession>
<name>W1P5R0_AMBTC</name>
<keyword evidence="1" id="KW-0479">Metal-binding</keyword>
<dbReference type="Pfam" id="PF04434">
    <property type="entry name" value="SWIM"/>
    <property type="match status" value="1"/>
</dbReference>
<dbReference type="InterPro" id="IPR007527">
    <property type="entry name" value="Znf_SWIM"/>
</dbReference>
<feature type="domain" description="SWIM-type" evidence="5">
    <location>
        <begin position="73"/>
        <end position="105"/>
    </location>
</feature>